<reference evidence="2" key="1">
    <citation type="submission" date="2020-11" db="EMBL/GenBank/DDBJ databases">
        <authorList>
            <consortium name="DOE Joint Genome Institute"/>
            <person name="Ahrendt S."/>
            <person name="Riley R."/>
            <person name="Andreopoulos W."/>
            <person name="Labutti K."/>
            <person name="Pangilinan J."/>
            <person name="Ruiz-Duenas F.J."/>
            <person name="Barrasa J.M."/>
            <person name="Sanchez-Garcia M."/>
            <person name="Camarero S."/>
            <person name="Miyauchi S."/>
            <person name="Serrano A."/>
            <person name="Linde D."/>
            <person name="Babiker R."/>
            <person name="Drula E."/>
            <person name="Ayuso-Fernandez I."/>
            <person name="Pacheco R."/>
            <person name="Padilla G."/>
            <person name="Ferreira P."/>
            <person name="Barriuso J."/>
            <person name="Kellner H."/>
            <person name="Castanera R."/>
            <person name="Alfaro M."/>
            <person name="Ramirez L."/>
            <person name="Pisabarro A.G."/>
            <person name="Kuo A."/>
            <person name="Tritt A."/>
            <person name="Lipzen A."/>
            <person name="He G."/>
            <person name="Yan M."/>
            <person name="Ng V."/>
            <person name="Cullen D."/>
            <person name="Martin F."/>
            <person name="Rosso M.-N."/>
            <person name="Henrissat B."/>
            <person name="Hibbett D."/>
            <person name="Martinez A.T."/>
            <person name="Grigoriev I.V."/>
        </authorList>
    </citation>
    <scope>NUCLEOTIDE SEQUENCE</scope>
    <source>
        <strain evidence="2">MF-IS2</strain>
    </source>
</reference>
<keyword evidence="3" id="KW-1185">Reference proteome</keyword>
<evidence type="ECO:0000313" key="3">
    <source>
        <dbReference type="Proteomes" id="UP000807342"/>
    </source>
</evidence>
<evidence type="ECO:0000256" key="1">
    <source>
        <dbReference type="SAM" id="MobiDB-lite"/>
    </source>
</evidence>
<feature type="region of interest" description="Disordered" evidence="1">
    <location>
        <begin position="24"/>
        <end position="43"/>
    </location>
</feature>
<dbReference type="EMBL" id="MU151955">
    <property type="protein sequence ID" value="KAF9441321.1"/>
    <property type="molecule type" value="Genomic_DNA"/>
</dbReference>
<gene>
    <name evidence="2" type="ORF">P691DRAFT_813161</name>
</gene>
<dbReference type="Proteomes" id="UP000807342">
    <property type="component" value="Unassembled WGS sequence"/>
</dbReference>
<protein>
    <submittedName>
        <fullName evidence="2">Uncharacterized protein</fullName>
    </submittedName>
</protein>
<proteinExistence type="predicted"/>
<evidence type="ECO:0000313" key="2">
    <source>
        <dbReference type="EMBL" id="KAF9441321.1"/>
    </source>
</evidence>
<comment type="caution">
    <text evidence="2">The sequence shown here is derived from an EMBL/GenBank/DDBJ whole genome shotgun (WGS) entry which is preliminary data.</text>
</comment>
<accession>A0A9P6BV57</accession>
<sequence length="133" mass="14819">MPRYTLIRSSSSNNTPLLLISAAQKSQHTKPLTASTPHTTNQLNPGLKYTTSPTSTRNIATRSNPLSAQYARLHIPWTGSRCHIWNAMPLMYFGYRTMLPHTAMYQGMKNNTLSAPPPTPQMVHLLLKSESSP</sequence>
<organism evidence="2 3">
    <name type="scientific">Macrolepiota fuliginosa MF-IS2</name>
    <dbReference type="NCBI Taxonomy" id="1400762"/>
    <lineage>
        <taxon>Eukaryota</taxon>
        <taxon>Fungi</taxon>
        <taxon>Dikarya</taxon>
        <taxon>Basidiomycota</taxon>
        <taxon>Agaricomycotina</taxon>
        <taxon>Agaricomycetes</taxon>
        <taxon>Agaricomycetidae</taxon>
        <taxon>Agaricales</taxon>
        <taxon>Agaricineae</taxon>
        <taxon>Agaricaceae</taxon>
        <taxon>Macrolepiota</taxon>
    </lineage>
</organism>
<name>A0A9P6BV57_9AGAR</name>
<dbReference type="AlphaFoldDB" id="A0A9P6BV57"/>